<dbReference type="GO" id="GO:0005886">
    <property type="term" value="C:plasma membrane"/>
    <property type="evidence" value="ECO:0007669"/>
    <property type="project" value="TreeGrafter"/>
</dbReference>
<organism evidence="2 3">
    <name type="scientific">Candidatus Jettenia caeni</name>
    <dbReference type="NCBI Taxonomy" id="247490"/>
    <lineage>
        <taxon>Bacteria</taxon>
        <taxon>Pseudomonadati</taxon>
        <taxon>Planctomycetota</taxon>
        <taxon>Candidatus Brocadiia</taxon>
        <taxon>Candidatus Brocadiales</taxon>
        <taxon>Candidatus Brocadiaceae</taxon>
        <taxon>Candidatus Jettenia</taxon>
    </lineage>
</organism>
<dbReference type="EMBL" id="BAFH01000004">
    <property type="protein sequence ID" value="GAB64268.1"/>
    <property type="molecule type" value="Genomic_DNA"/>
</dbReference>
<sequence>MKKIFIIIVLIPCTYLSPYISSAYSTYQHNTSAVDQSLLATEMLHQEFETIRRVLHILEKASHCLDKGEPVSQKTFSNIIEIIKEFSDKCHQEKEDKILFPLMKDKEEGKKKDLLGRLLMEHVTSRDKIRDLSLSLNNLYLGKKAKKKLTKIAYAYIKHTRKHIQTEEKVLFPWVNKVLTHDEQILLKNKFEALEKNDIETGVHEKYIAMIEEIEKQLEICPGF</sequence>
<feature type="domain" description="Hemerythrin-like" evidence="1">
    <location>
        <begin position="41"/>
        <end position="175"/>
    </location>
</feature>
<dbReference type="Pfam" id="PF01814">
    <property type="entry name" value="Hemerythrin"/>
    <property type="match status" value="1"/>
</dbReference>
<protein>
    <recommendedName>
        <fullName evidence="1">Hemerythrin-like domain-containing protein</fullName>
    </recommendedName>
</protein>
<keyword evidence="3" id="KW-1185">Reference proteome</keyword>
<dbReference type="InterPro" id="IPR012312">
    <property type="entry name" value="Hemerythrin-like"/>
</dbReference>
<evidence type="ECO:0000259" key="1">
    <source>
        <dbReference type="Pfam" id="PF01814"/>
    </source>
</evidence>
<reference evidence="2 3" key="1">
    <citation type="journal article" date="2012" name="FEBS Lett.">
        <title>Anammox organism KSU-1 expresses a NirK-type copper-containing nitrite reductase instead of a NirS-type with cytochrome cd1.</title>
        <authorList>
            <person name="Hira D."/>
            <person name="Toh H."/>
            <person name="Migita C.T."/>
            <person name="Okubo H."/>
            <person name="Nishiyama T."/>
            <person name="Hattori M."/>
            <person name="Furukawa K."/>
            <person name="Fujii T."/>
        </authorList>
    </citation>
    <scope>NUCLEOTIDE SEQUENCE [LARGE SCALE GENOMIC DNA]</scope>
</reference>
<evidence type="ECO:0000313" key="3">
    <source>
        <dbReference type="Proteomes" id="UP000002985"/>
    </source>
</evidence>
<dbReference type="eggNOG" id="COG3945">
    <property type="taxonomic scope" value="Bacteria"/>
</dbReference>
<dbReference type="OrthoDB" id="278584at2"/>
<dbReference type="PANTHER" id="PTHR39966">
    <property type="entry name" value="BLL2471 PROTEIN-RELATED"/>
    <property type="match status" value="1"/>
</dbReference>
<name>I3IRC3_9BACT</name>
<accession>I3IRC3</accession>
<dbReference type="Proteomes" id="UP000002985">
    <property type="component" value="Unassembled WGS sequence"/>
</dbReference>
<proteinExistence type="predicted"/>
<dbReference type="Gene3D" id="1.20.120.520">
    <property type="entry name" value="nmb1532 protein domain like"/>
    <property type="match status" value="1"/>
</dbReference>
<dbReference type="PANTHER" id="PTHR39966:SF1">
    <property type="entry name" value="HEMERYTHRIN-LIKE DOMAIN-CONTAINING PROTEIN"/>
    <property type="match status" value="1"/>
</dbReference>
<comment type="caution">
    <text evidence="2">The sequence shown here is derived from an EMBL/GenBank/DDBJ whole genome shotgun (WGS) entry which is preliminary data.</text>
</comment>
<dbReference type="STRING" id="247490.KSU1_D0959"/>
<evidence type="ECO:0000313" key="2">
    <source>
        <dbReference type="EMBL" id="GAB64268.1"/>
    </source>
</evidence>
<gene>
    <name evidence="2" type="ORF">KSU1_D0959</name>
</gene>
<dbReference type="AlphaFoldDB" id="I3IRC3"/>